<comment type="subcellular location">
    <subcellularLocation>
        <location evidence="1">Nucleus</location>
    </subcellularLocation>
</comment>
<dbReference type="InterPro" id="IPR001650">
    <property type="entry name" value="Helicase_C-like"/>
</dbReference>
<dbReference type="FunFam" id="3.40.50.10810:FF:000019">
    <property type="entry name" value="DNA excision repair protein ERCC-6-like 2 isoform X1"/>
    <property type="match status" value="1"/>
</dbReference>
<dbReference type="InterPro" id="IPR038718">
    <property type="entry name" value="SNF2-like_sf"/>
</dbReference>
<dbReference type="Pfam" id="PF00271">
    <property type="entry name" value="Helicase_C"/>
    <property type="match status" value="1"/>
</dbReference>
<protein>
    <submittedName>
        <fullName evidence="9">Putative DNA repair and recombination protein RAD26-like</fullName>
    </submittedName>
</protein>
<evidence type="ECO:0000256" key="3">
    <source>
        <dbReference type="ARBA" id="ARBA00022801"/>
    </source>
</evidence>
<feature type="domain" description="Helicase ATP-binding" evidence="7">
    <location>
        <begin position="1"/>
        <end position="136"/>
    </location>
</feature>
<evidence type="ECO:0000256" key="5">
    <source>
        <dbReference type="ARBA" id="ARBA00023242"/>
    </source>
</evidence>
<dbReference type="Pfam" id="PF00176">
    <property type="entry name" value="SNF2-rel_dom"/>
    <property type="match status" value="1"/>
</dbReference>
<evidence type="ECO:0000313" key="9">
    <source>
        <dbReference type="EMBL" id="EGW14311.1"/>
    </source>
</evidence>
<feature type="region of interest" description="Disordered" evidence="6">
    <location>
        <begin position="483"/>
        <end position="503"/>
    </location>
</feature>
<dbReference type="Proteomes" id="UP000001075">
    <property type="component" value="Unassembled WGS sequence"/>
</dbReference>
<dbReference type="GO" id="GO:0004386">
    <property type="term" value="F:helicase activity"/>
    <property type="evidence" value="ECO:0007669"/>
    <property type="project" value="UniProtKB-KW"/>
</dbReference>
<keyword evidence="4" id="KW-0347">Helicase</keyword>
<feature type="region of interest" description="Disordered" evidence="6">
    <location>
        <begin position="754"/>
        <end position="777"/>
    </location>
</feature>
<evidence type="ECO:0000259" key="7">
    <source>
        <dbReference type="PROSITE" id="PS51192"/>
    </source>
</evidence>
<keyword evidence="5" id="KW-0539">Nucleus</keyword>
<dbReference type="PANTHER" id="PTHR45629">
    <property type="entry name" value="SNF2/RAD54 FAMILY MEMBER"/>
    <property type="match status" value="1"/>
</dbReference>
<sequence>MGVPDHTCQGVIKMFLVVAPLSVLYNWKDELDTWGYFRVTVLHGSKKDIGLLRLKQRKCEIALTTYETLRLCLEELNSLEWSAVIVDEAHRIKNPKARVTQVMKALKCKVRIGLTGTVLQNNMKELWCVMDWAVPGLLGSKSYFKKQFSDPVEHGQRHTATKRELATGRKAMHRLAKKMSGCFLRRTKTLIKGQLPKKEDRTNSQGDKVRTLCLSYLTVLQKVANHVALLQTASTSKQQETLIKKICDQVFSRFPDFVQKSKDAAFETLSDPKYSGKMKVLQQLLNHFRKHRDKVLLFSFSTKLLDVLQQYCMASGLDYRRLDGSTKSEERLKIVKEFNSTKDVNICLVSTMAGGLGLNFVGANVVILFDPTWNPANDLQAIDRAYRIGQCRDVKVLRLISLGTVEEIMYLRQVYKQQLHCVVVGSENAKRYFEAVQGSKEHRGELFGVHNLFKLRAQGSCLTRDILEREGQVEAGIMTATTWLKGGPSAPEPETPRDPDCQEPTEVYELYSDLSDDESAGHPLGKTAEDRVCGSSRTPGSSAQLTLLQCGFSKLFEADCKSVQDGDGNPTSGDESSDEQPTCPSPEAKQTACQKTRDSVCTSEHWKSENIQNPNEKCGSDKNKTLEQNISSESDDERKCHSTAGLDGMGQSDTESEDSDVIFPTQYPAHNNRIRFKLLLGGSEDPKTGNPVKINGVDGRPNSGRGNEPVSKLLSPENMTSKPVRRRKCTDDISDESDDIDMFPKSRIRTLKRKKKNRRELYKSPTTAKDPKQVWATDGGCSSQVIDDFSSSDDNSSAHHLSFSKLNHKAETIKDEISLFPKLPGMDKKNSAFMPREPASFLYERVASQEQMCDSVDKILGEIAPLFTAESCSPAHNDCHPMLLLFAGLWLGSSTDFTVPVVLCVTDCEPVVLCVTDFVSVVLCVTDSVSVVLCVTDCEPVVLCVTDSVSVVLCVTDSLHVVLCVTDSVSVVLCVTDSVSVVLCVTDSVSVVLCVTDSVSVVLCVTDSVSVVLCVTDSVSVVLCVTDSVSVVLCVTDSVSVVLCVTDSVSVVLCVTDSVSVVLCVTDSVSVVLCVTDSVSVVLCVTDSVSVVLCVTDSVSVVLCVTDSVSVVLCVTDSVSVVLCVTDSVSVVLCVTDSVSVVLCVTDSVSVVLCVTDSVSVVLCVTDSVSVVLCVTDSVSVVLCVTDSVSVVLCVTDSVSVVLCVTDSVSVVLCVTDSVSVVLCVTDSVSVVLCVTDSVSVVLCVTDSVSVVLCVTDSVSVVLCVTDSVSVVLCVTDSVSVVLCVTDSVSVVLCVTDSVSVVLCVTDSVSVVLCVTDSVSVVLCVTDSVSVVLCVTDSVSVVLCVTDSVSVVLCVTDSVSVVLCVTDSVSVVLCVTDSVSVVLCVTDSVSVVLCVTDSVSVVLCVTDSVSVVLCVTDSVSVVLCVTDSVSVVLCVTDSVSVVLCVTDSVSVVLCVTDSVSVVLCVTDSVSVVLCVTDSVSVVLCVTDSVSVVLCVTDSVSVVLCVTDSVSVVLCVTDSVSVVLCVTDSVSVVLCVTDSVSVVLCVTDSVSVVLCVTDSVSVVLCVTDSVSVVLCVTDSVSVVLCVTDSVSVVLCVTDSVSVVLCVTDSVSVVLCVTDSVSVVLCVTDSVSVVLCVTDSVSVVLCVTDSVSVVLCVTDSVSVVLCVTDSVSVVLCVTDSVSVVLCVTDSVSVVLCVTDSVSVVLCVTDSVSVVLCVTDSVSVHTHTHTHCGICMPSFTYTHTHKKHDKNMRNINSTKNILTKT</sequence>
<dbReference type="InterPro" id="IPR014001">
    <property type="entry name" value="Helicase_ATP-bd"/>
</dbReference>
<dbReference type="InterPro" id="IPR050496">
    <property type="entry name" value="SNF2_RAD54_helicase_repair"/>
</dbReference>
<dbReference type="STRING" id="10029.G3IIX6"/>
<comment type="similarity">
    <text evidence="2">Belongs to the SNF2/RAD54 helicase family.</text>
</comment>
<accession>G3IIX6</accession>
<dbReference type="PaxDb" id="10029-XP_007611937.1"/>
<dbReference type="PROSITE" id="PS51192">
    <property type="entry name" value="HELICASE_ATP_BIND_1"/>
    <property type="match status" value="1"/>
</dbReference>
<evidence type="ECO:0000256" key="2">
    <source>
        <dbReference type="ARBA" id="ARBA00007025"/>
    </source>
</evidence>
<dbReference type="eggNOG" id="KOG0387">
    <property type="taxonomic scope" value="Eukaryota"/>
</dbReference>
<dbReference type="Gene3D" id="3.40.50.300">
    <property type="entry name" value="P-loop containing nucleotide triphosphate hydrolases"/>
    <property type="match status" value="1"/>
</dbReference>
<dbReference type="PROSITE" id="PS00690">
    <property type="entry name" value="DEAH_ATP_HELICASE"/>
    <property type="match status" value="1"/>
</dbReference>
<dbReference type="GO" id="GO:0005524">
    <property type="term" value="F:ATP binding"/>
    <property type="evidence" value="ECO:0007669"/>
    <property type="project" value="InterPro"/>
</dbReference>
<name>G3IIX6_CRIGR</name>
<dbReference type="InterPro" id="IPR049730">
    <property type="entry name" value="SNF2/RAD54-like_C"/>
</dbReference>
<dbReference type="SUPFAM" id="SSF52540">
    <property type="entry name" value="P-loop containing nucleoside triphosphate hydrolases"/>
    <property type="match status" value="2"/>
</dbReference>
<evidence type="ECO:0000256" key="1">
    <source>
        <dbReference type="ARBA" id="ARBA00004123"/>
    </source>
</evidence>
<proteinExistence type="inferred from homology"/>
<dbReference type="PROSITE" id="PS51194">
    <property type="entry name" value="HELICASE_CTER"/>
    <property type="match status" value="1"/>
</dbReference>
<keyword evidence="3" id="KW-0378">Hydrolase</keyword>
<feature type="region of interest" description="Disordered" evidence="6">
    <location>
        <begin position="687"/>
        <end position="740"/>
    </location>
</feature>
<reference evidence="10" key="1">
    <citation type="journal article" date="2011" name="Nat. Biotechnol.">
        <title>The genomic sequence of the Chinese hamster ovary (CHO)-K1 cell line.</title>
        <authorList>
            <person name="Xu X."/>
            <person name="Nagarajan H."/>
            <person name="Lewis N.E."/>
            <person name="Pan S."/>
            <person name="Cai Z."/>
            <person name="Liu X."/>
            <person name="Chen W."/>
            <person name="Xie M."/>
            <person name="Wang W."/>
            <person name="Hammond S."/>
            <person name="Andersen M.R."/>
            <person name="Neff N."/>
            <person name="Passarelli B."/>
            <person name="Koh W."/>
            <person name="Fan H.C."/>
            <person name="Wang J."/>
            <person name="Gui Y."/>
            <person name="Lee K.H."/>
            <person name="Betenbaugh M.J."/>
            <person name="Quake S.R."/>
            <person name="Famili I."/>
            <person name="Palsson B.O."/>
            <person name="Wang J."/>
        </authorList>
    </citation>
    <scope>NUCLEOTIDE SEQUENCE [LARGE SCALE GENOMIC DNA]</scope>
    <source>
        <strain evidence="10">CHO K1 cell line</strain>
    </source>
</reference>
<dbReference type="Gene3D" id="3.40.50.10810">
    <property type="entry name" value="Tandem AAA-ATPase domain"/>
    <property type="match status" value="1"/>
</dbReference>
<dbReference type="PANTHER" id="PTHR45629:SF7">
    <property type="entry name" value="DNA EXCISION REPAIR PROTEIN ERCC-6-RELATED"/>
    <property type="match status" value="1"/>
</dbReference>
<dbReference type="InterPro" id="IPR027417">
    <property type="entry name" value="P-loop_NTPase"/>
</dbReference>
<dbReference type="GO" id="GO:0016787">
    <property type="term" value="F:hydrolase activity"/>
    <property type="evidence" value="ECO:0007669"/>
    <property type="project" value="UniProtKB-KW"/>
</dbReference>
<feature type="region of interest" description="Disordered" evidence="6">
    <location>
        <begin position="604"/>
        <end position="658"/>
    </location>
</feature>
<evidence type="ECO:0000313" key="10">
    <source>
        <dbReference type="Proteomes" id="UP000001075"/>
    </source>
</evidence>
<dbReference type="GO" id="GO:0005634">
    <property type="term" value="C:nucleus"/>
    <property type="evidence" value="ECO:0007669"/>
    <property type="project" value="UniProtKB-SubCell"/>
</dbReference>
<evidence type="ECO:0000256" key="6">
    <source>
        <dbReference type="SAM" id="MobiDB-lite"/>
    </source>
</evidence>
<dbReference type="InParanoid" id="G3IIX6"/>
<feature type="compositionally biased region" description="Polar residues" evidence="6">
    <location>
        <begin position="569"/>
        <end position="582"/>
    </location>
</feature>
<gene>
    <name evidence="9" type="ORF">I79_023804</name>
</gene>
<dbReference type="SMART" id="SM00487">
    <property type="entry name" value="DEXDc"/>
    <property type="match status" value="1"/>
</dbReference>
<feature type="region of interest" description="Disordered" evidence="6">
    <location>
        <begin position="563"/>
        <end position="591"/>
    </location>
</feature>
<dbReference type="CDD" id="cd18793">
    <property type="entry name" value="SF2_C_SNF"/>
    <property type="match status" value="1"/>
</dbReference>
<feature type="region of interest" description="Disordered" evidence="6">
    <location>
        <begin position="515"/>
        <end position="541"/>
    </location>
</feature>
<keyword evidence="4" id="KW-0547">Nucleotide-binding</keyword>
<dbReference type="SMART" id="SM00490">
    <property type="entry name" value="HELICc"/>
    <property type="match status" value="1"/>
</dbReference>
<dbReference type="InterPro" id="IPR000330">
    <property type="entry name" value="SNF2_N"/>
</dbReference>
<evidence type="ECO:0000259" key="8">
    <source>
        <dbReference type="PROSITE" id="PS51194"/>
    </source>
</evidence>
<dbReference type="EMBL" id="JH003136">
    <property type="protein sequence ID" value="EGW14311.1"/>
    <property type="molecule type" value="Genomic_DNA"/>
</dbReference>
<feature type="domain" description="Helicase C-terminal" evidence="8">
    <location>
        <begin position="280"/>
        <end position="430"/>
    </location>
</feature>
<dbReference type="InterPro" id="IPR002464">
    <property type="entry name" value="DNA/RNA_helicase_DEAH_CS"/>
</dbReference>
<keyword evidence="4" id="KW-0067">ATP-binding</keyword>
<organism evidence="9 10">
    <name type="scientific">Cricetulus griseus</name>
    <name type="common">Chinese hamster</name>
    <name type="synonym">Cricetulus barabensis griseus</name>
    <dbReference type="NCBI Taxonomy" id="10029"/>
    <lineage>
        <taxon>Eukaryota</taxon>
        <taxon>Metazoa</taxon>
        <taxon>Chordata</taxon>
        <taxon>Craniata</taxon>
        <taxon>Vertebrata</taxon>
        <taxon>Euteleostomi</taxon>
        <taxon>Mammalia</taxon>
        <taxon>Eutheria</taxon>
        <taxon>Euarchontoglires</taxon>
        <taxon>Glires</taxon>
        <taxon>Rodentia</taxon>
        <taxon>Myomorpha</taxon>
        <taxon>Muroidea</taxon>
        <taxon>Cricetidae</taxon>
        <taxon>Cricetinae</taxon>
        <taxon>Cricetulus</taxon>
    </lineage>
</organism>
<evidence type="ECO:0000256" key="4">
    <source>
        <dbReference type="ARBA" id="ARBA00022806"/>
    </source>
</evidence>